<dbReference type="Proteomes" id="UP001301769">
    <property type="component" value="Unassembled WGS sequence"/>
</dbReference>
<reference evidence="3" key="1">
    <citation type="journal article" date="2023" name="Mol. Phylogenet. Evol.">
        <title>Genome-scale phylogeny and comparative genomics of the fungal order Sordariales.</title>
        <authorList>
            <person name="Hensen N."/>
            <person name="Bonometti L."/>
            <person name="Westerberg I."/>
            <person name="Brannstrom I.O."/>
            <person name="Guillou S."/>
            <person name="Cros-Aarteil S."/>
            <person name="Calhoun S."/>
            <person name="Haridas S."/>
            <person name="Kuo A."/>
            <person name="Mondo S."/>
            <person name="Pangilinan J."/>
            <person name="Riley R."/>
            <person name="LaButti K."/>
            <person name="Andreopoulos B."/>
            <person name="Lipzen A."/>
            <person name="Chen C."/>
            <person name="Yan M."/>
            <person name="Daum C."/>
            <person name="Ng V."/>
            <person name="Clum A."/>
            <person name="Steindorff A."/>
            <person name="Ohm R.A."/>
            <person name="Martin F."/>
            <person name="Silar P."/>
            <person name="Natvig D.O."/>
            <person name="Lalanne C."/>
            <person name="Gautier V."/>
            <person name="Ament-Velasquez S.L."/>
            <person name="Kruys A."/>
            <person name="Hutchinson M.I."/>
            <person name="Powell A.J."/>
            <person name="Barry K."/>
            <person name="Miller A.N."/>
            <person name="Grigoriev I.V."/>
            <person name="Debuchy R."/>
            <person name="Gladieux P."/>
            <person name="Hiltunen Thoren M."/>
            <person name="Johannesson H."/>
        </authorList>
    </citation>
    <scope>NUCLEOTIDE SEQUENCE</scope>
    <source>
        <strain evidence="3">PSN293</strain>
    </source>
</reference>
<dbReference type="PANTHER" id="PTHR31996:SF2">
    <property type="entry name" value="COILED-COIL DOMAIN-CONTAINING PROTEIN 115"/>
    <property type="match status" value="1"/>
</dbReference>
<organism evidence="3 4">
    <name type="scientific">Rhypophila decipiens</name>
    <dbReference type="NCBI Taxonomy" id="261697"/>
    <lineage>
        <taxon>Eukaryota</taxon>
        <taxon>Fungi</taxon>
        <taxon>Dikarya</taxon>
        <taxon>Ascomycota</taxon>
        <taxon>Pezizomycotina</taxon>
        <taxon>Sordariomycetes</taxon>
        <taxon>Sordariomycetidae</taxon>
        <taxon>Sordariales</taxon>
        <taxon>Naviculisporaceae</taxon>
        <taxon>Rhypophila</taxon>
    </lineage>
</organism>
<evidence type="ECO:0000313" key="3">
    <source>
        <dbReference type="EMBL" id="KAK4211943.1"/>
    </source>
</evidence>
<evidence type="ECO:0000256" key="1">
    <source>
        <dbReference type="ARBA" id="ARBA00093634"/>
    </source>
</evidence>
<feature type="compositionally biased region" description="Low complexity" evidence="2">
    <location>
        <begin position="101"/>
        <end position="114"/>
    </location>
</feature>
<protein>
    <recommendedName>
        <fullName evidence="1">Vacuolar ATPase assembly protein VMA22</fullName>
    </recommendedName>
</protein>
<evidence type="ECO:0000256" key="2">
    <source>
        <dbReference type="SAM" id="MobiDB-lite"/>
    </source>
</evidence>
<dbReference type="GO" id="GO:1990871">
    <property type="term" value="C:Vma12-Vma22 assembly complex"/>
    <property type="evidence" value="ECO:0007669"/>
    <property type="project" value="TreeGrafter"/>
</dbReference>
<accession>A0AAN7B5S9</accession>
<name>A0AAN7B5S9_9PEZI</name>
<comment type="caution">
    <text evidence="3">The sequence shown here is derived from an EMBL/GenBank/DDBJ whole genome shotgun (WGS) entry which is preliminary data.</text>
</comment>
<dbReference type="GO" id="GO:0051082">
    <property type="term" value="F:unfolded protein binding"/>
    <property type="evidence" value="ECO:0007669"/>
    <property type="project" value="TreeGrafter"/>
</dbReference>
<reference evidence="3" key="2">
    <citation type="submission" date="2023-05" db="EMBL/GenBank/DDBJ databases">
        <authorList>
            <consortium name="Lawrence Berkeley National Laboratory"/>
            <person name="Steindorff A."/>
            <person name="Hensen N."/>
            <person name="Bonometti L."/>
            <person name="Westerberg I."/>
            <person name="Brannstrom I.O."/>
            <person name="Guillou S."/>
            <person name="Cros-Aarteil S."/>
            <person name="Calhoun S."/>
            <person name="Haridas S."/>
            <person name="Kuo A."/>
            <person name="Mondo S."/>
            <person name="Pangilinan J."/>
            <person name="Riley R."/>
            <person name="Labutti K."/>
            <person name="Andreopoulos B."/>
            <person name="Lipzen A."/>
            <person name="Chen C."/>
            <person name="Yanf M."/>
            <person name="Daum C."/>
            <person name="Ng V."/>
            <person name="Clum A."/>
            <person name="Ohm R."/>
            <person name="Martin F."/>
            <person name="Silar P."/>
            <person name="Natvig D."/>
            <person name="Lalanne C."/>
            <person name="Gautier V."/>
            <person name="Ament-Velasquez S.L."/>
            <person name="Kruys A."/>
            <person name="Hutchinson M.I."/>
            <person name="Powell A.J."/>
            <person name="Barry K."/>
            <person name="Miller A.N."/>
            <person name="Grigoriev I.V."/>
            <person name="Debuchy R."/>
            <person name="Gladieux P."/>
            <person name="Thoren M.H."/>
            <person name="Johannesson H."/>
        </authorList>
    </citation>
    <scope>NUCLEOTIDE SEQUENCE</scope>
    <source>
        <strain evidence="3">PSN293</strain>
    </source>
</reference>
<feature type="region of interest" description="Disordered" evidence="2">
    <location>
        <begin position="86"/>
        <end position="219"/>
    </location>
</feature>
<proteinExistence type="predicted"/>
<dbReference type="InterPro" id="IPR040357">
    <property type="entry name" value="Vma22/CCDC115"/>
</dbReference>
<keyword evidence="4" id="KW-1185">Reference proteome</keyword>
<feature type="compositionally biased region" description="Basic and acidic residues" evidence="2">
    <location>
        <begin position="118"/>
        <end position="148"/>
    </location>
</feature>
<sequence length="275" mass="29768">MTAPNPDTTTTSTAALGSTIDTLLQRYLILLDEYTTLRSKLNQLQSGIYQNIARANFSAERGIRYGQDHYDERMQALRRVVIQSAGEETAGGDDDASEGTKNGNGNVSGSFSVKVVKKGGEEDAKVGEEEKEKPASKEEDEGAAKGDLDTPPPPPPKESSVLASSVPPHTAAQEKDQQPPAKAKQDSSSSSPGEKEDTPNSQSEKKKSPKSTDPLRWFGFFTPQPLRQAQSQAFKAVDEILPRLVTVNMAMAEVELEVRRARKKRTKAAAATTAH</sequence>
<dbReference type="GO" id="GO:0070072">
    <property type="term" value="P:vacuolar proton-transporting V-type ATPase complex assembly"/>
    <property type="evidence" value="ECO:0007669"/>
    <property type="project" value="InterPro"/>
</dbReference>
<evidence type="ECO:0000313" key="4">
    <source>
        <dbReference type="Proteomes" id="UP001301769"/>
    </source>
</evidence>
<dbReference type="AlphaFoldDB" id="A0AAN7B5S9"/>
<feature type="compositionally biased region" description="Basic and acidic residues" evidence="2">
    <location>
        <begin position="193"/>
        <end position="206"/>
    </location>
</feature>
<dbReference type="PANTHER" id="PTHR31996">
    <property type="entry name" value="COILED-COIL DOMAIN-CONTAINING PROTEIN 115"/>
    <property type="match status" value="1"/>
</dbReference>
<dbReference type="Pfam" id="PF21730">
    <property type="entry name" value="Vma22_CCDC115"/>
    <property type="match status" value="2"/>
</dbReference>
<gene>
    <name evidence="3" type="ORF">QBC37DRAFT_425866</name>
</gene>
<dbReference type="EMBL" id="MU858137">
    <property type="protein sequence ID" value="KAK4211943.1"/>
    <property type="molecule type" value="Genomic_DNA"/>
</dbReference>